<name>J7RSD6_HUIN7</name>
<reference evidence="2" key="2">
    <citation type="submission" date="2012-08" db="EMBL/GenBank/DDBJ databases">
        <title>Genome sequence of Kazachstania naganishii.</title>
        <authorList>
            <person name="Gordon J.L."/>
            <person name="Armisen D."/>
            <person name="Proux-Wera E."/>
            <person name="OhEigeartaigh S.S."/>
            <person name="Byrne K.P."/>
            <person name="Wolfe K.H."/>
        </authorList>
    </citation>
    <scope>NUCLEOTIDE SEQUENCE [LARGE SCALE GENOMIC DNA]</scope>
    <source>
        <strain evidence="2">ATCC MYA-139 / BCRC 22969 / CBS 8797 / CCRC 22969 / KCTC 17520 / NBRC 10181 / NCYC 3082</strain>
    </source>
</reference>
<keyword evidence="2" id="KW-1185">Reference proteome</keyword>
<dbReference type="KEGG" id="kng:KNAG_0L02160"/>
<proteinExistence type="predicted"/>
<dbReference type="GeneID" id="34528606"/>
<gene>
    <name evidence="1" type="primary">KNAG0L02160</name>
    <name evidence="1" type="ordered locus">KNAG_0L02160</name>
</gene>
<evidence type="ECO:0000313" key="1">
    <source>
        <dbReference type="EMBL" id="CCK72833.1"/>
    </source>
</evidence>
<dbReference type="Proteomes" id="UP000006310">
    <property type="component" value="Chromosome 12"/>
</dbReference>
<dbReference type="EMBL" id="HE978325">
    <property type="protein sequence ID" value="CCK72833.1"/>
    <property type="molecule type" value="Genomic_DNA"/>
</dbReference>
<dbReference type="RefSeq" id="XP_022467077.1">
    <property type="nucleotide sequence ID" value="XM_022610820.1"/>
</dbReference>
<evidence type="ECO:0000313" key="2">
    <source>
        <dbReference type="Proteomes" id="UP000006310"/>
    </source>
</evidence>
<protein>
    <submittedName>
        <fullName evidence="1">Uncharacterized protein</fullName>
    </submittedName>
</protein>
<dbReference type="HOGENOM" id="CLU_1315567_0_0_1"/>
<dbReference type="AlphaFoldDB" id="J7RSD6"/>
<sequence>MSPRPVSLSRLQVLEGSRSGRTSGALRGKSINIASLVAGSRHRHRHQSSGVSVSSVLLQCKRRVAPKGYRPALHRTQTVPRQVVGKARPHLDSVIEALGSQQGTPTLVQQLQRSLGRLNQLVLTTGHSRHYDALVGVTGCLKLSSHELMLETGHSSKRYVLHSNGPVHGFLLDQIASGGYTVALYSKLAVRVTPDLYWCLQWKLVPAVH</sequence>
<accession>J7RSD6</accession>
<organism evidence="1 2">
    <name type="scientific">Huiozyma naganishii (strain ATCC MYA-139 / BCRC 22969 / CBS 8797 / KCTC 17520 / NBRC 10181 / NCYC 3082 / Yp74L-3)</name>
    <name type="common">Yeast</name>
    <name type="synonym">Kazachstania naganishii</name>
    <dbReference type="NCBI Taxonomy" id="1071383"/>
    <lineage>
        <taxon>Eukaryota</taxon>
        <taxon>Fungi</taxon>
        <taxon>Dikarya</taxon>
        <taxon>Ascomycota</taxon>
        <taxon>Saccharomycotina</taxon>
        <taxon>Saccharomycetes</taxon>
        <taxon>Saccharomycetales</taxon>
        <taxon>Saccharomycetaceae</taxon>
        <taxon>Huiozyma</taxon>
    </lineage>
</organism>
<reference evidence="1 2" key="1">
    <citation type="journal article" date="2011" name="Proc. Natl. Acad. Sci. U.S.A.">
        <title>Evolutionary erosion of yeast sex chromosomes by mating-type switching accidents.</title>
        <authorList>
            <person name="Gordon J.L."/>
            <person name="Armisen D."/>
            <person name="Proux-Wera E."/>
            <person name="Oheigeartaigh S.S."/>
            <person name="Byrne K.P."/>
            <person name="Wolfe K.H."/>
        </authorList>
    </citation>
    <scope>NUCLEOTIDE SEQUENCE [LARGE SCALE GENOMIC DNA]</scope>
    <source>
        <strain evidence="2">ATCC MYA-139 / BCRC 22969 / CBS 8797 / CCRC 22969 / KCTC 17520 / NBRC 10181 / NCYC 3082</strain>
    </source>
</reference>